<protein>
    <recommendedName>
        <fullName evidence="3">DUF433 domain-containing protein</fullName>
    </recommendedName>
</protein>
<dbReference type="InterPro" id="IPR009057">
    <property type="entry name" value="Homeodomain-like_sf"/>
</dbReference>
<dbReference type="SUPFAM" id="SSF46689">
    <property type="entry name" value="Homeodomain-like"/>
    <property type="match status" value="1"/>
</dbReference>
<comment type="caution">
    <text evidence="1">The sequence shown here is derived from an EMBL/GenBank/DDBJ whole genome shotgun (WGS) entry which is preliminary data.</text>
</comment>
<sequence length="61" mass="7132">MDEIAAMYPNLTHAMIHDALSFYYDHRDLIDRLIQENVVEHQMEATAGAPWRKRSSTLTRT</sequence>
<dbReference type="EMBL" id="MFKF01000341">
    <property type="protein sequence ID" value="OGG46115.1"/>
    <property type="molecule type" value="Genomic_DNA"/>
</dbReference>
<gene>
    <name evidence="1" type="ORF">A3F84_26860</name>
</gene>
<dbReference type="AlphaFoldDB" id="A0A1F6CAA9"/>
<organism evidence="1 2">
    <name type="scientific">Handelsmanbacteria sp. (strain RIFCSPLOWO2_12_FULL_64_10)</name>
    <dbReference type="NCBI Taxonomy" id="1817868"/>
    <lineage>
        <taxon>Bacteria</taxon>
        <taxon>Candidatus Handelsmaniibacteriota</taxon>
    </lineage>
</organism>
<evidence type="ECO:0000313" key="2">
    <source>
        <dbReference type="Proteomes" id="UP000178606"/>
    </source>
</evidence>
<evidence type="ECO:0008006" key="3">
    <source>
        <dbReference type="Google" id="ProtNLM"/>
    </source>
</evidence>
<dbReference type="Proteomes" id="UP000178606">
    <property type="component" value="Unassembled WGS sequence"/>
</dbReference>
<dbReference type="Gene3D" id="1.10.10.10">
    <property type="entry name" value="Winged helix-like DNA-binding domain superfamily/Winged helix DNA-binding domain"/>
    <property type="match status" value="1"/>
</dbReference>
<dbReference type="InterPro" id="IPR036388">
    <property type="entry name" value="WH-like_DNA-bd_sf"/>
</dbReference>
<reference evidence="1 2" key="1">
    <citation type="journal article" date="2016" name="Nat. Commun.">
        <title>Thousands of microbial genomes shed light on interconnected biogeochemical processes in an aquifer system.</title>
        <authorList>
            <person name="Anantharaman K."/>
            <person name="Brown C.T."/>
            <person name="Hug L.A."/>
            <person name="Sharon I."/>
            <person name="Castelle C.J."/>
            <person name="Probst A.J."/>
            <person name="Thomas B.C."/>
            <person name="Singh A."/>
            <person name="Wilkins M.J."/>
            <person name="Karaoz U."/>
            <person name="Brodie E.L."/>
            <person name="Williams K.H."/>
            <person name="Hubbard S.S."/>
            <person name="Banfield J.F."/>
        </authorList>
    </citation>
    <scope>NUCLEOTIDE SEQUENCE [LARGE SCALE GENOMIC DNA]</scope>
    <source>
        <strain evidence="2">RIFCSPLOWO2_12_FULL_64_10</strain>
    </source>
</reference>
<evidence type="ECO:0000313" key="1">
    <source>
        <dbReference type="EMBL" id="OGG46115.1"/>
    </source>
</evidence>
<name>A0A1F6CAA9_HANXR</name>
<accession>A0A1F6CAA9</accession>
<proteinExistence type="predicted"/>